<sequence>MILKKIMAVMDNIRYESKQSWLFGERDFREVVDLEVKNKFLSALERAEGSPTLEYADALDKRHIVLSMVDGNELELLLQEDGSIFFEDNYFELAEQDKSAIWRLF</sequence>
<comment type="caution">
    <text evidence="1">The sequence shown here is derived from an EMBL/GenBank/DDBJ whole genome shotgun (WGS) entry which is preliminary data.</text>
</comment>
<reference evidence="1 2" key="1">
    <citation type="journal article" date="2014" name="Int. J. Syst. Evol. Microbiol.">
        <title>Listeria floridensis sp. nov., Listeria aquatica sp. nov., Listeria cornellensis sp. nov., Listeria riparia sp. nov. and Listeria grandensis sp. nov., from agricultural and natural environments.</title>
        <authorList>
            <person name="den Bakker H.C."/>
            <person name="Warchocki S."/>
            <person name="Wright E.M."/>
            <person name="Allred A.F."/>
            <person name="Ahlstrom C."/>
            <person name="Manuel C.S."/>
            <person name="Stasiewicz M.J."/>
            <person name="Burrell A."/>
            <person name="Roof S."/>
            <person name="Strawn L."/>
            <person name="Fortes E.D."/>
            <person name="Nightingale K.K."/>
            <person name="Kephart D."/>
            <person name="Wiedmann M."/>
        </authorList>
    </citation>
    <scope>NUCLEOTIDE SEQUENCE [LARGE SCALE GENOMIC DNA]</scope>
    <source>
        <strain evidence="2">FSL F6-969</strain>
    </source>
</reference>
<keyword evidence="2" id="KW-1185">Reference proteome</keyword>
<evidence type="ECO:0000313" key="2">
    <source>
        <dbReference type="Proteomes" id="UP000019254"/>
    </source>
</evidence>
<evidence type="ECO:0000313" key="1">
    <source>
        <dbReference type="EMBL" id="EUJ28103.1"/>
    </source>
</evidence>
<name>W7C614_9LIST</name>
<proteinExistence type="predicted"/>
<dbReference type="AlphaFoldDB" id="W7C614"/>
<dbReference type="PATRIC" id="fig|1265820.5.peg.2447"/>
<accession>W7C614</accession>
<dbReference type="Proteomes" id="UP000019254">
    <property type="component" value="Unassembled WGS sequence"/>
</dbReference>
<organism evidence="1 2">
    <name type="scientific">Listeria cornellensis FSL F6-0969</name>
    <dbReference type="NCBI Taxonomy" id="1265820"/>
    <lineage>
        <taxon>Bacteria</taxon>
        <taxon>Bacillati</taxon>
        <taxon>Bacillota</taxon>
        <taxon>Bacilli</taxon>
        <taxon>Bacillales</taxon>
        <taxon>Listeriaceae</taxon>
        <taxon>Listeria</taxon>
    </lineage>
</organism>
<dbReference type="EMBL" id="AODE01000023">
    <property type="protein sequence ID" value="EUJ28103.1"/>
    <property type="molecule type" value="Genomic_DNA"/>
</dbReference>
<dbReference type="STRING" id="1265820.PCORN_12392"/>
<gene>
    <name evidence="1" type="ORF">PCORN_12392</name>
</gene>
<dbReference type="RefSeq" id="WP_036080271.1">
    <property type="nucleotide sequence ID" value="NZ_AODE01000023.1"/>
</dbReference>
<protein>
    <submittedName>
        <fullName evidence="1">Uncharacterized protein</fullName>
    </submittedName>
</protein>